<dbReference type="PROSITE" id="PS00379">
    <property type="entry name" value="CDP_ALCOHOL_P_TRANSF"/>
    <property type="match status" value="1"/>
</dbReference>
<name>A0A6B3LA57_9BACT</name>
<dbReference type="PIRSF" id="PIRSF000847">
    <property type="entry name" value="Phos_ph_gly_syn"/>
    <property type="match status" value="1"/>
</dbReference>
<reference evidence="16 17" key="1">
    <citation type="submission" date="2020-12" db="EMBL/GenBank/DDBJ databases">
        <title>Sulforoseuscoccus oceanibium gen. nov., sp. nov., a representative of the phylum Verrucomicrobia with special cytoplasmic membrane, and proposal of Sulforoseuscoccusaceae fam. nov.</title>
        <authorList>
            <person name="Xi F."/>
        </authorList>
    </citation>
    <scope>NUCLEOTIDE SEQUENCE [LARGE SCALE GENOMIC DNA]</scope>
    <source>
        <strain evidence="16 17">T37</strain>
    </source>
</reference>
<evidence type="ECO:0000256" key="8">
    <source>
        <dbReference type="ARBA" id="ARBA00022692"/>
    </source>
</evidence>
<dbReference type="GO" id="GO:0008444">
    <property type="term" value="F:CDP-diacylglycerol-glycerol-3-phosphate 3-phosphatidyltransferase activity"/>
    <property type="evidence" value="ECO:0007669"/>
    <property type="project" value="UniProtKB-EC"/>
</dbReference>
<sequence>MTVTLATKITILRILLVPVFVGFAIYYAESVRAGAAVEAYRYGAMAAFATASISDGIDGFIARKFHQESFLGRWLDPLADKALMLSAILVLSFTPWPYHFPLWFPILVISRDLSLIAGAILIKLVHGKVEIDPHWSGKIATIGQIAAISWVLLQWDHPTYIVAFAGLFTAISSIIYMRGFLRQIHPAESEPSA</sequence>
<dbReference type="InterPro" id="IPR000462">
    <property type="entry name" value="CDP-OH_P_trans"/>
</dbReference>
<proteinExistence type="inferred from homology"/>
<comment type="similarity">
    <text evidence="3 15">Belongs to the CDP-alcohol phosphatidyltransferase class-I family.</text>
</comment>
<keyword evidence="12" id="KW-0594">Phospholipid biosynthesis</keyword>
<evidence type="ECO:0000256" key="14">
    <source>
        <dbReference type="ARBA" id="ARBA00048586"/>
    </source>
</evidence>
<dbReference type="KEGG" id="soa:G3M56_006045"/>
<dbReference type="AlphaFoldDB" id="A0A6B3LA57"/>
<evidence type="ECO:0000313" key="17">
    <source>
        <dbReference type="Proteomes" id="UP000475117"/>
    </source>
</evidence>
<evidence type="ECO:0000256" key="12">
    <source>
        <dbReference type="ARBA" id="ARBA00023209"/>
    </source>
</evidence>
<evidence type="ECO:0000256" key="2">
    <source>
        <dbReference type="ARBA" id="ARBA00005042"/>
    </source>
</evidence>
<keyword evidence="7 15" id="KW-0808">Transferase</keyword>
<keyword evidence="13" id="KW-1208">Phospholipid metabolism</keyword>
<evidence type="ECO:0000256" key="5">
    <source>
        <dbReference type="ARBA" id="ARBA00014944"/>
    </source>
</evidence>
<keyword evidence="9" id="KW-1133">Transmembrane helix</keyword>
<keyword evidence="6" id="KW-0444">Lipid biosynthesis</keyword>
<comment type="subcellular location">
    <subcellularLocation>
        <location evidence="1">Membrane</location>
        <topology evidence="1">Multi-pass membrane protein</topology>
    </subcellularLocation>
</comment>
<keyword evidence="11" id="KW-0472">Membrane</keyword>
<evidence type="ECO:0000313" key="16">
    <source>
        <dbReference type="EMBL" id="QQL46141.1"/>
    </source>
</evidence>
<keyword evidence="8" id="KW-0812">Transmembrane</keyword>
<gene>
    <name evidence="16" type="ORF">G3M56_006045</name>
</gene>
<dbReference type="Pfam" id="PF01066">
    <property type="entry name" value="CDP-OH_P_transf"/>
    <property type="match status" value="1"/>
</dbReference>
<evidence type="ECO:0000256" key="4">
    <source>
        <dbReference type="ARBA" id="ARBA00013170"/>
    </source>
</evidence>
<evidence type="ECO:0000256" key="11">
    <source>
        <dbReference type="ARBA" id="ARBA00023136"/>
    </source>
</evidence>
<comment type="catalytic activity">
    <reaction evidence="14">
        <text>a CDP-1,2-diacyl-sn-glycerol + sn-glycerol 3-phosphate = a 1,2-diacyl-sn-glycero-3-phospho-(1'-sn-glycero-3'-phosphate) + CMP + H(+)</text>
        <dbReference type="Rhea" id="RHEA:12593"/>
        <dbReference type="ChEBI" id="CHEBI:15378"/>
        <dbReference type="ChEBI" id="CHEBI:57597"/>
        <dbReference type="ChEBI" id="CHEBI:58332"/>
        <dbReference type="ChEBI" id="CHEBI:60110"/>
        <dbReference type="ChEBI" id="CHEBI:60377"/>
        <dbReference type="EC" id="2.7.8.5"/>
    </reaction>
</comment>
<dbReference type="InterPro" id="IPR050324">
    <property type="entry name" value="CDP-alcohol_PTase-I"/>
</dbReference>
<evidence type="ECO:0000256" key="7">
    <source>
        <dbReference type="ARBA" id="ARBA00022679"/>
    </source>
</evidence>
<evidence type="ECO:0000256" key="10">
    <source>
        <dbReference type="ARBA" id="ARBA00023098"/>
    </source>
</evidence>
<dbReference type="RefSeq" id="WP_164362846.1">
    <property type="nucleotide sequence ID" value="NZ_CP066776.1"/>
</dbReference>
<dbReference type="EMBL" id="CP066776">
    <property type="protein sequence ID" value="QQL46141.1"/>
    <property type="molecule type" value="Genomic_DNA"/>
</dbReference>
<dbReference type="Gene3D" id="1.20.120.1760">
    <property type="match status" value="1"/>
</dbReference>
<dbReference type="GO" id="GO:0016020">
    <property type="term" value="C:membrane"/>
    <property type="evidence" value="ECO:0007669"/>
    <property type="project" value="UniProtKB-SubCell"/>
</dbReference>
<dbReference type="InterPro" id="IPR048254">
    <property type="entry name" value="CDP_ALCOHOL_P_TRANSF_CS"/>
</dbReference>
<dbReference type="InterPro" id="IPR043130">
    <property type="entry name" value="CDP-OH_PTrfase_TM_dom"/>
</dbReference>
<keyword evidence="10" id="KW-0443">Lipid metabolism</keyword>
<comment type="pathway">
    <text evidence="2">Phospholipid metabolism; phosphatidylglycerol biosynthesis; phosphatidylglycerol from CDP-diacylglycerol: step 1/2.</text>
</comment>
<dbReference type="InterPro" id="IPR004570">
    <property type="entry name" value="Phosphatidylglycerol_P_synth"/>
</dbReference>
<dbReference type="Proteomes" id="UP000475117">
    <property type="component" value="Chromosome"/>
</dbReference>
<dbReference type="PANTHER" id="PTHR14269:SF62">
    <property type="entry name" value="CDP-DIACYLGLYCEROL--GLYCEROL-3-PHOSPHATE 3-PHOSPHATIDYLTRANSFERASE 1, CHLOROPLASTIC"/>
    <property type="match status" value="1"/>
</dbReference>
<dbReference type="EC" id="2.7.8.5" evidence="4"/>
<organism evidence="16 17">
    <name type="scientific">Sulfuriroseicoccus oceanibius</name>
    <dbReference type="NCBI Taxonomy" id="2707525"/>
    <lineage>
        <taxon>Bacteria</taxon>
        <taxon>Pseudomonadati</taxon>
        <taxon>Verrucomicrobiota</taxon>
        <taxon>Verrucomicrobiia</taxon>
        <taxon>Verrucomicrobiales</taxon>
        <taxon>Verrucomicrobiaceae</taxon>
        <taxon>Sulfuriroseicoccus</taxon>
    </lineage>
</organism>
<evidence type="ECO:0000256" key="9">
    <source>
        <dbReference type="ARBA" id="ARBA00022989"/>
    </source>
</evidence>
<evidence type="ECO:0000256" key="6">
    <source>
        <dbReference type="ARBA" id="ARBA00022516"/>
    </source>
</evidence>
<dbReference type="PANTHER" id="PTHR14269">
    <property type="entry name" value="CDP-DIACYLGLYCEROL--GLYCEROL-3-PHOSPHATE 3-PHOSPHATIDYLTRANSFERASE-RELATED"/>
    <property type="match status" value="1"/>
</dbReference>
<accession>A0A6B3LA57</accession>
<dbReference type="GO" id="GO:0046474">
    <property type="term" value="P:glycerophospholipid biosynthetic process"/>
    <property type="evidence" value="ECO:0007669"/>
    <property type="project" value="TreeGrafter"/>
</dbReference>
<evidence type="ECO:0000256" key="15">
    <source>
        <dbReference type="RuleBase" id="RU003750"/>
    </source>
</evidence>
<evidence type="ECO:0000256" key="1">
    <source>
        <dbReference type="ARBA" id="ARBA00004141"/>
    </source>
</evidence>
<evidence type="ECO:0000256" key="13">
    <source>
        <dbReference type="ARBA" id="ARBA00023264"/>
    </source>
</evidence>
<keyword evidence="17" id="KW-1185">Reference proteome</keyword>
<evidence type="ECO:0000256" key="3">
    <source>
        <dbReference type="ARBA" id="ARBA00010441"/>
    </source>
</evidence>
<protein>
    <recommendedName>
        <fullName evidence="5">CDP-diacylglycerol--glycerol-3-phosphate 3-phosphatidyltransferase</fullName>
        <ecNumber evidence="4">2.7.8.5</ecNumber>
    </recommendedName>
</protein>